<feature type="compositionally biased region" description="Basic and acidic residues" evidence="6">
    <location>
        <begin position="347"/>
        <end position="357"/>
    </location>
</feature>
<keyword evidence="3" id="KW-0238">DNA-binding</keyword>
<dbReference type="Proteomes" id="UP001157418">
    <property type="component" value="Unassembled WGS sequence"/>
</dbReference>
<dbReference type="InterPro" id="IPR036093">
    <property type="entry name" value="NAC_dom_sf"/>
</dbReference>
<dbReference type="InterPro" id="IPR003441">
    <property type="entry name" value="NAC-dom"/>
</dbReference>
<dbReference type="PROSITE" id="PS51005">
    <property type="entry name" value="NAC"/>
    <property type="match status" value="1"/>
</dbReference>
<comment type="subcellular location">
    <subcellularLocation>
        <location evidence="1">Nucleus</location>
    </subcellularLocation>
</comment>
<feature type="compositionally biased region" description="Polar residues" evidence="6">
    <location>
        <begin position="322"/>
        <end position="339"/>
    </location>
</feature>
<sequence>MTSHLFCKVHRVESEEQTPESSTPVAGETLIHFHRMCPPASSILPATQLGDSLTDEGICKFLMMIKNGSSSLPDYILPDVDPFQFSPANYPENMWYFWSGRKRETEFGFWKSKGEACEIYSTPSVSGFRKTLEFYEGKSPDGQKTNWVMQKYTITEKLISKPDPRALYKVFLVDESISGRLSTKSQLLEKNMDDVAAGPSDPNPSGDFLELDDLAIPLPRTPDSGDVGDYVPRGGDYLEMDDLATPLSRTTSATDSSCMTMTSEEYFDSEALMRELEDDNGVQEIQESKIQLNLSVPSKLKEVVINTTTLGSVESDKDHKPSTTGPTSQNEPGGTSNATSSSSSSEGSKEEKKDRVNRTKKRKVMKYLCFLAF</sequence>
<dbReference type="Gene3D" id="2.170.150.80">
    <property type="entry name" value="NAC domain"/>
    <property type="match status" value="1"/>
</dbReference>
<keyword evidence="4" id="KW-0804">Transcription</keyword>
<dbReference type="GO" id="GO:0005634">
    <property type="term" value="C:nucleus"/>
    <property type="evidence" value="ECO:0007669"/>
    <property type="project" value="UniProtKB-SubCell"/>
</dbReference>
<evidence type="ECO:0000256" key="2">
    <source>
        <dbReference type="ARBA" id="ARBA00023015"/>
    </source>
</evidence>
<keyword evidence="2" id="KW-0805">Transcription regulation</keyword>
<feature type="domain" description="NAC" evidence="7">
    <location>
        <begin position="44"/>
        <end position="173"/>
    </location>
</feature>
<evidence type="ECO:0000313" key="9">
    <source>
        <dbReference type="Proteomes" id="UP001157418"/>
    </source>
</evidence>
<dbReference type="EMBL" id="CAKMRJ010001185">
    <property type="protein sequence ID" value="CAH1423927.1"/>
    <property type="molecule type" value="Genomic_DNA"/>
</dbReference>
<dbReference type="PANTHER" id="PTHR31989">
    <property type="entry name" value="NAC DOMAIN-CONTAINING PROTEIN 82-RELATED"/>
    <property type="match status" value="1"/>
</dbReference>
<reference evidence="8 9" key="1">
    <citation type="submission" date="2022-01" db="EMBL/GenBank/DDBJ databases">
        <authorList>
            <person name="Xiong W."/>
            <person name="Schranz E."/>
        </authorList>
    </citation>
    <scope>NUCLEOTIDE SEQUENCE [LARGE SCALE GENOMIC DNA]</scope>
</reference>
<organism evidence="8 9">
    <name type="scientific">Lactuca virosa</name>
    <dbReference type="NCBI Taxonomy" id="75947"/>
    <lineage>
        <taxon>Eukaryota</taxon>
        <taxon>Viridiplantae</taxon>
        <taxon>Streptophyta</taxon>
        <taxon>Embryophyta</taxon>
        <taxon>Tracheophyta</taxon>
        <taxon>Spermatophyta</taxon>
        <taxon>Magnoliopsida</taxon>
        <taxon>eudicotyledons</taxon>
        <taxon>Gunneridae</taxon>
        <taxon>Pentapetalae</taxon>
        <taxon>asterids</taxon>
        <taxon>campanulids</taxon>
        <taxon>Asterales</taxon>
        <taxon>Asteraceae</taxon>
        <taxon>Cichorioideae</taxon>
        <taxon>Cichorieae</taxon>
        <taxon>Lactucinae</taxon>
        <taxon>Lactuca</taxon>
    </lineage>
</organism>
<comment type="caution">
    <text evidence="8">The sequence shown here is derived from an EMBL/GenBank/DDBJ whole genome shotgun (WGS) entry which is preliminary data.</text>
</comment>
<dbReference type="AlphaFoldDB" id="A0AAU9MB42"/>
<protein>
    <recommendedName>
        <fullName evidence="7">NAC domain-containing protein</fullName>
    </recommendedName>
</protein>
<evidence type="ECO:0000256" key="1">
    <source>
        <dbReference type="ARBA" id="ARBA00004123"/>
    </source>
</evidence>
<gene>
    <name evidence="8" type="ORF">LVIROSA_LOCUS11177</name>
</gene>
<keyword evidence="5" id="KW-0539">Nucleus</keyword>
<dbReference type="GO" id="GO:0006355">
    <property type="term" value="P:regulation of DNA-templated transcription"/>
    <property type="evidence" value="ECO:0007669"/>
    <property type="project" value="InterPro"/>
</dbReference>
<feature type="region of interest" description="Disordered" evidence="6">
    <location>
        <begin position="311"/>
        <end position="359"/>
    </location>
</feature>
<proteinExistence type="predicted"/>
<dbReference type="GO" id="GO:0003677">
    <property type="term" value="F:DNA binding"/>
    <property type="evidence" value="ECO:0007669"/>
    <property type="project" value="UniProtKB-KW"/>
</dbReference>
<name>A0AAU9MB42_9ASTR</name>
<evidence type="ECO:0000256" key="3">
    <source>
        <dbReference type="ARBA" id="ARBA00023125"/>
    </source>
</evidence>
<evidence type="ECO:0000256" key="6">
    <source>
        <dbReference type="SAM" id="MobiDB-lite"/>
    </source>
</evidence>
<evidence type="ECO:0000256" key="4">
    <source>
        <dbReference type="ARBA" id="ARBA00023163"/>
    </source>
</evidence>
<dbReference type="SUPFAM" id="SSF101941">
    <property type="entry name" value="NAC domain"/>
    <property type="match status" value="1"/>
</dbReference>
<accession>A0AAU9MB42</accession>
<evidence type="ECO:0000256" key="5">
    <source>
        <dbReference type="ARBA" id="ARBA00023242"/>
    </source>
</evidence>
<evidence type="ECO:0000313" key="8">
    <source>
        <dbReference type="EMBL" id="CAH1423927.1"/>
    </source>
</evidence>
<evidence type="ECO:0000259" key="7">
    <source>
        <dbReference type="PROSITE" id="PS51005"/>
    </source>
</evidence>
<dbReference type="Pfam" id="PF02365">
    <property type="entry name" value="NAM"/>
    <property type="match status" value="1"/>
</dbReference>
<keyword evidence="9" id="KW-1185">Reference proteome</keyword>